<dbReference type="EMBL" id="ML977342">
    <property type="protein sequence ID" value="KAF2109337.1"/>
    <property type="molecule type" value="Genomic_DNA"/>
</dbReference>
<feature type="region of interest" description="Disordered" evidence="5">
    <location>
        <begin position="1"/>
        <end position="27"/>
    </location>
</feature>
<evidence type="ECO:0000256" key="2">
    <source>
        <dbReference type="ARBA" id="ARBA00010782"/>
    </source>
</evidence>
<feature type="region of interest" description="Disordered" evidence="5">
    <location>
        <begin position="273"/>
        <end position="324"/>
    </location>
</feature>
<feature type="domain" description="Brix" evidence="6">
    <location>
        <begin position="28"/>
        <end position="242"/>
    </location>
</feature>
<dbReference type="InterPro" id="IPR039770">
    <property type="entry name" value="Rpf2"/>
</dbReference>
<evidence type="ECO:0000256" key="1">
    <source>
        <dbReference type="ARBA" id="ARBA00004604"/>
    </source>
</evidence>
<comment type="similarity">
    <text evidence="2 4">Belongs to the RPF2 family.</text>
</comment>
<dbReference type="PROSITE" id="PS50833">
    <property type="entry name" value="BRIX"/>
    <property type="match status" value="1"/>
</dbReference>
<feature type="compositionally biased region" description="Basic residues" evidence="5">
    <location>
        <begin position="1"/>
        <end position="11"/>
    </location>
</feature>
<sequence length="324" mass="37387">MLRQVKPKNARSKRELEKRAPHEKENPKVTLFLSGSKTSQILKLAVNDLAKLKKPWIEKFTKKNDVHPFEDAASLEFWSQKNDTSLLALSLNSKKRPHCLTLIRTFDHKILDMLEFYINPETLRQLQQFKNRKPAEGMKPMITFHGSAFENPNQTKYTLAKSLLLDFLRGEEASEVDVLGLQYMISVSVAEEEDGQPPPPIHLRGYLIKTKKSGQKLPRVEVEEMGPRIDFTLGRERFAEEDMWKAAIKKPKGTEPRTKKNVDMDIMGDKVGKIHLPKQDFSEMQTRKMKGLKRSRNEEIEDAQTIVAEEDDGEETTTPKRSRF</sequence>
<proteinExistence type="inferred from homology"/>
<reference evidence="7" key="1">
    <citation type="journal article" date="2020" name="Stud. Mycol.">
        <title>101 Dothideomycetes genomes: a test case for predicting lifestyles and emergence of pathogens.</title>
        <authorList>
            <person name="Haridas S."/>
            <person name="Albert R."/>
            <person name="Binder M."/>
            <person name="Bloem J."/>
            <person name="Labutti K."/>
            <person name="Salamov A."/>
            <person name="Andreopoulos B."/>
            <person name="Baker S."/>
            <person name="Barry K."/>
            <person name="Bills G."/>
            <person name="Bluhm B."/>
            <person name="Cannon C."/>
            <person name="Castanera R."/>
            <person name="Culley D."/>
            <person name="Daum C."/>
            <person name="Ezra D."/>
            <person name="Gonzalez J."/>
            <person name="Henrissat B."/>
            <person name="Kuo A."/>
            <person name="Liang C."/>
            <person name="Lipzen A."/>
            <person name="Lutzoni F."/>
            <person name="Magnuson J."/>
            <person name="Mondo S."/>
            <person name="Nolan M."/>
            <person name="Ohm R."/>
            <person name="Pangilinan J."/>
            <person name="Park H.-J."/>
            <person name="Ramirez L."/>
            <person name="Alfaro M."/>
            <person name="Sun H."/>
            <person name="Tritt A."/>
            <person name="Yoshinaga Y."/>
            <person name="Zwiers L.-H."/>
            <person name="Turgeon B."/>
            <person name="Goodwin S."/>
            <person name="Spatafora J."/>
            <person name="Crous P."/>
            <person name="Grigoriev I."/>
        </authorList>
    </citation>
    <scope>NUCLEOTIDE SEQUENCE</scope>
    <source>
        <strain evidence="7">CBS 627.86</strain>
    </source>
</reference>
<dbReference type="GO" id="GO:0000463">
    <property type="term" value="P:maturation of LSU-rRNA from tricistronic rRNA transcript (SSU-rRNA, 5.8S rRNA, LSU-rRNA)"/>
    <property type="evidence" value="ECO:0007669"/>
    <property type="project" value="TreeGrafter"/>
</dbReference>
<evidence type="ECO:0000259" key="6">
    <source>
        <dbReference type="PROSITE" id="PS50833"/>
    </source>
</evidence>
<dbReference type="OrthoDB" id="407658at2759"/>
<keyword evidence="8" id="KW-1185">Reference proteome</keyword>
<dbReference type="GO" id="GO:0019843">
    <property type="term" value="F:rRNA binding"/>
    <property type="evidence" value="ECO:0007669"/>
    <property type="project" value="UniProtKB-UniRule"/>
</dbReference>
<dbReference type="GO" id="GO:0000027">
    <property type="term" value="P:ribosomal large subunit assembly"/>
    <property type="evidence" value="ECO:0007669"/>
    <property type="project" value="InterPro"/>
</dbReference>
<evidence type="ECO:0000313" key="7">
    <source>
        <dbReference type="EMBL" id="KAF2109337.1"/>
    </source>
</evidence>
<protein>
    <recommendedName>
        <fullName evidence="4">Ribosome production factor 2 homolog</fullName>
    </recommendedName>
    <alternativeName>
        <fullName evidence="4">Ribosome biogenesis protein RPF2 homolog</fullName>
    </alternativeName>
</protein>
<evidence type="ECO:0000313" key="8">
    <source>
        <dbReference type="Proteomes" id="UP000799770"/>
    </source>
</evidence>
<evidence type="ECO:0000256" key="5">
    <source>
        <dbReference type="SAM" id="MobiDB-lite"/>
    </source>
</evidence>
<name>A0A6A5YSA7_9PLEO</name>
<accession>A0A6A5YSA7</accession>
<dbReference type="PANTHER" id="PTHR12728:SF0">
    <property type="entry name" value="RIBOSOME PRODUCTION FACTOR 2 HOMOLOG"/>
    <property type="match status" value="1"/>
</dbReference>
<dbReference type="PANTHER" id="PTHR12728">
    <property type="entry name" value="BRIX DOMAIN CONTAINING PROTEIN"/>
    <property type="match status" value="1"/>
</dbReference>
<evidence type="ECO:0000256" key="3">
    <source>
        <dbReference type="ARBA" id="ARBA00023242"/>
    </source>
</evidence>
<dbReference type="AlphaFoldDB" id="A0A6A5YSA7"/>
<dbReference type="GO" id="GO:0005730">
    <property type="term" value="C:nucleolus"/>
    <property type="evidence" value="ECO:0007669"/>
    <property type="project" value="UniProtKB-SubCell"/>
</dbReference>
<evidence type="ECO:0000256" key="4">
    <source>
        <dbReference type="RuleBase" id="RU367086"/>
    </source>
</evidence>
<dbReference type="Pfam" id="PF04427">
    <property type="entry name" value="Brix"/>
    <property type="match status" value="1"/>
</dbReference>
<organism evidence="7 8">
    <name type="scientific">Lophiotrema nucula</name>
    <dbReference type="NCBI Taxonomy" id="690887"/>
    <lineage>
        <taxon>Eukaryota</taxon>
        <taxon>Fungi</taxon>
        <taxon>Dikarya</taxon>
        <taxon>Ascomycota</taxon>
        <taxon>Pezizomycotina</taxon>
        <taxon>Dothideomycetes</taxon>
        <taxon>Pleosporomycetidae</taxon>
        <taxon>Pleosporales</taxon>
        <taxon>Lophiotremataceae</taxon>
        <taxon>Lophiotrema</taxon>
    </lineage>
</organism>
<comment type="subcellular location">
    <subcellularLocation>
        <location evidence="1 4">Nucleus</location>
        <location evidence="1 4">Nucleolus</location>
    </subcellularLocation>
</comment>
<dbReference type="InterPro" id="IPR007109">
    <property type="entry name" value="Brix"/>
</dbReference>
<feature type="compositionally biased region" description="Basic and acidic residues" evidence="5">
    <location>
        <begin position="12"/>
        <end position="27"/>
    </location>
</feature>
<dbReference type="Proteomes" id="UP000799770">
    <property type="component" value="Unassembled WGS sequence"/>
</dbReference>
<gene>
    <name evidence="7" type="ORF">BDV96DRAFT_651775</name>
</gene>
<dbReference type="SMART" id="SM00879">
    <property type="entry name" value="Brix"/>
    <property type="match status" value="1"/>
</dbReference>
<keyword evidence="3 4" id="KW-0539">Nucleus</keyword>